<dbReference type="AlphaFoldDB" id="K1Z520"/>
<dbReference type="EC" id="1.5.1.3" evidence="3 7"/>
<dbReference type="GO" id="GO:0006730">
    <property type="term" value="P:one-carbon metabolic process"/>
    <property type="evidence" value="ECO:0007669"/>
    <property type="project" value="UniProtKB-KW"/>
</dbReference>
<dbReference type="GO" id="GO:0046654">
    <property type="term" value="P:tetrahydrofolate biosynthetic process"/>
    <property type="evidence" value="ECO:0007669"/>
    <property type="project" value="UniProtKB-UniPathway"/>
</dbReference>
<reference evidence="10" key="1">
    <citation type="journal article" date="2012" name="Science">
        <title>Fermentation, hydrogen, and sulfur metabolism in multiple uncultivated bacterial phyla.</title>
        <authorList>
            <person name="Wrighton K.C."/>
            <person name="Thomas B.C."/>
            <person name="Sharon I."/>
            <person name="Miller C.S."/>
            <person name="Castelle C.J."/>
            <person name="VerBerkmoes N.C."/>
            <person name="Wilkins M.J."/>
            <person name="Hettich R.L."/>
            <person name="Lipton M.S."/>
            <person name="Williams K.H."/>
            <person name="Long P.E."/>
            <person name="Banfield J.F."/>
        </authorList>
    </citation>
    <scope>NUCLEOTIDE SEQUENCE [LARGE SCALE GENOMIC DNA]</scope>
</reference>
<comment type="similarity">
    <text evidence="2 7 8">Belongs to the dihydrofolate reductase family.</text>
</comment>
<dbReference type="SUPFAM" id="SSF53597">
    <property type="entry name" value="Dihydrofolate reductase-like"/>
    <property type="match status" value="1"/>
</dbReference>
<dbReference type="InterPro" id="IPR024072">
    <property type="entry name" value="DHFR-like_dom_sf"/>
</dbReference>
<protein>
    <recommendedName>
        <fullName evidence="3 7">Dihydrofolate reductase</fullName>
        <ecNumber evidence="3 7">1.5.1.3</ecNumber>
    </recommendedName>
</protein>
<evidence type="ECO:0000259" key="9">
    <source>
        <dbReference type="PROSITE" id="PS51330"/>
    </source>
</evidence>
<evidence type="ECO:0000256" key="6">
    <source>
        <dbReference type="ARBA" id="ARBA00023002"/>
    </source>
</evidence>
<organism evidence="10">
    <name type="scientific">uncultured bacterium</name>
    <name type="common">gcode 4</name>
    <dbReference type="NCBI Taxonomy" id="1234023"/>
    <lineage>
        <taxon>Bacteria</taxon>
        <taxon>environmental samples</taxon>
    </lineage>
</organism>
<evidence type="ECO:0000256" key="5">
    <source>
        <dbReference type="ARBA" id="ARBA00022857"/>
    </source>
</evidence>
<evidence type="ECO:0000256" key="7">
    <source>
        <dbReference type="PIRNR" id="PIRNR000194"/>
    </source>
</evidence>
<gene>
    <name evidence="10" type="ORF">ACD_71C00085G0001</name>
</gene>
<dbReference type="PROSITE" id="PS51330">
    <property type="entry name" value="DHFR_2"/>
    <property type="match status" value="1"/>
</dbReference>
<dbReference type="InterPro" id="IPR012259">
    <property type="entry name" value="DHFR"/>
</dbReference>
<dbReference type="CDD" id="cd00209">
    <property type="entry name" value="DHFR"/>
    <property type="match status" value="1"/>
</dbReference>
<sequence length="154" mass="18152">MIHIIAAMTAKNRVIGINNTLPWHYKEDLKHFKELTTENVIIMGRKTFESIGKPLPNRINVVISRDISYRADGCEVYSSIEEAIKDSQKHNKEIFIIGWWEIYRQSLGFANILDITLIRQEYDGDTFFPSYTHDFKEIDREELGEFDFVTYKKK</sequence>
<dbReference type="InterPro" id="IPR017925">
    <property type="entry name" value="DHFR_CS"/>
</dbReference>
<dbReference type="EMBL" id="AMFJ01028816">
    <property type="protein sequence ID" value="EKD44592.1"/>
    <property type="molecule type" value="Genomic_DNA"/>
</dbReference>
<dbReference type="UniPathway" id="UPA00077">
    <property type="reaction ID" value="UER00158"/>
</dbReference>
<dbReference type="Pfam" id="PF00186">
    <property type="entry name" value="DHFR_1"/>
    <property type="match status" value="1"/>
</dbReference>
<keyword evidence="5 7" id="KW-0521">NADP</keyword>
<dbReference type="PANTHER" id="PTHR48069">
    <property type="entry name" value="DIHYDROFOLATE REDUCTASE"/>
    <property type="match status" value="1"/>
</dbReference>
<evidence type="ECO:0000256" key="1">
    <source>
        <dbReference type="ARBA" id="ARBA00004903"/>
    </source>
</evidence>
<evidence type="ECO:0000256" key="4">
    <source>
        <dbReference type="ARBA" id="ARBA00022563"/>
    </source>
</evidence>
<keyword evidence="4 7" id="KW-0554">One-carbon metabolism</keyword>
<comment type="caution">
    <text evidence="10">The sequence shown here is derived from an EMBL/GenBank/DDBJ whole genome shotgun (WGS) entry which is preliminary data.</text>
</comment>
<dbReference type="GO" id="GO:0004146">
    <property type="term" value="F:dihydrofolate reductase activity"/>
    <property type="evidence" value="ECO:0007669"/>
    <property type="project" value="UniProtKB-EC"/>
</dbReference>
<accession>K1Z520</accession>
<comment type="pathway">
    <text evidence="1 7">Cofactor biosynthesis; tetrahydrofolate biosynthesis; 5,6,7,8-tetrahydrofolate from 7,8-dihydrofolate: step 1/1.</text>
</comment>
<comment type="function">
    <text evidence="7">Key enzyme in folate metabolism. Catalyzes an essential reaction for de novo glycine and purine synthesis, and for DNA precursor synthesis.</text>
</comment>
<dbReference type="GO" id="GO:0050661">
    <property type="term" value="F:NADP binding"/>
    <property type="evidence" value="ECO:0007669"/>
    <property type="project" value="InterPro"/>
</dbReference>
<dbReference type="PANTHER" id="PTHR48069:SF3">
    <property type="entry name" value="DIHYDROFOLATE REDUCTASE"/>
    <property type="match status" value="1"/>
</dbReference>
<dbReference type="Gene3D" id="3.40.430.10">
    <property type="entry name" value="Dihydrofolate Reductase, subunit A"/>
    <property type="match status" value="1"/>
</dbReference>
<evidence type="ECO:0000313" key="10">
    <source>
        <dbReference type="EMBL" id="EKD44592.1"/>
    </source>
</evidence>
<evidence type="ECO:0000256" key="2">
    <source>
        <dbReference type="ARBA" id="ARBA00009539"/>
    </source>
</evidence>
<dbReference type="PRINTS" id="PR00070">
    <property type="entry name" value="DHFR"/>
</dbReference>
<keyword evidence="6 7" id="KW-0560">Oxidoreductase</keyword>
<evidence type="ECO:0000256" key="3">
    <source>
        <dbReference type="ARBA" id="ARBA00012856"/>
    </source>
</evidence>
<evidence type="ECO:0000256" key="8">
    <source>
        <dbReference type="RuleBase" id="RU004474"/>
    </source>
</evidence>
<feature type="domain" description="DHFR" evidence="9">
    <location>
        <begin position="1"/>
        <end position="154"/>
    </location>
</feature>
<dbReference type="GO" id="GO:0046452">
    <property type="term" value="P:dihydrofolate metabolic process"/>
    <property type="evidence" value="ECO:0007669"/>
    <property type="project" value="TreeGrafter"/>
</dbReference>
<proteinExistence type="inferred from homology"/>
<dbReference type="PIRSF" id="PIRSF000194">
    <property type="entry name" value="DHFR"/>
    <property type="match status" value="1"/>
</dbReference>
<dbReference type="PROSITE" id="PS00075">
    <property type="entry name" value="DHFR_1"/>
    <property type="match status" value="1"/>
</dbReference>
<comment type="catalytic activity">
    <reaction evidence="7">
        <text>(6S)-5,6,7,8-tetrahydrofolate + NADP(+) = 7,8-dihydrofolate + NADPH + H(+)</text>
        <dbReference type="Rhea" id="RHEA:15009"/>
        <dbReference type="ChEBI" id="CHEBI:15378"/>
        <dbReference type="ChEBI" id="CHEBI:57451"/>
        <dbReference type="ChEBI" id="CHEBI:57453"/>
        <dbReference type="ChEBI" id="CHEBI:57783"/>
        <dbReference type="ChEBI" id="CHEBI:58349"/>
        <dbReference type="EC" id="1.5.1.3"/>
    </reaction>
</comment>
<dbReference type="GO" id="GO:0046655">
    <property type="term" value="P:folic acid metabolic process"/>
    <property type="evidence" value="ECO:0007669"/>
    <property type="project" value="TreeGrafter"/>
</dbReference>
<dbReference type="GO" id="GO:0005829">
    <property type="term" value="C:cytosol"/>
    <property type="evidence" value="ECO:0007669"/>
    <property type="project" value="TreeGrafter"/>
</dbReference>
<name>K1Z520_9BACT</name>
<dbReference type="InterPro" id="IPR001796">
    <property type="entry name" value="DHFR_dom"/>
</dbReference>